<evidence type="ECO:0000313" key="7">
    <source>
        <dbReference type="Proteomes" id="UP000746535"/>
    </source>
</evidence>
<evidence type="ECO:0000256" key="4">
    <source>
        <dbReference type="SAM" id="SignalP"/>
    </source>
</evidence>
<keyword evidence="7" id="KW-1185">Reference proteome</keyword>
<sequence>MRNTKPRTWRTTFKAMLGGAVLALYLSAPAYAAFTPTTAPLLSSAAVTPNVMLLVDNSGSMNNVIRATAFDQTVVRAQLYTCYYTYNYNYNYYNYDEDCNNVSAQNMENENFFLANLVRTGCGNGYYAFSRSANGGLNNRVCLKLPDPVGGGNTRYSTRYLSYLIGLLGPSVKTKDYTDGSIPTDYRINVARTVSSSLVTANRALRMGLATFNPPTGSDQGPGGNIAKAISDLQARGDTTAAQANTNYNSLLSAISGLSAQANTPLAETYYEITRYFRGLAPYYNTSPSTYTSPIQYRCQRNFGVVITDGLPTYDRTFPPKDPATTDSTNLPNWDNKANDGDNLNGDTEGDTLYLDDVAKFAYDIDMRSTGTDAAAKSWDATDFPKQNMSTYTVGFTAANEMLSDAASYGRGRYYQATDSATLTAALTQALNEISSKAGSGGGGTTASSVTYNANYYYQSLYNPSDWSGTLRAYAFASDGTLDTNGAPKWTTDTTMKVGSGAGSFQSWNTTTNRPIDLAFANFSPTQQATLTNSLASLSTRNGTGATLTGVDLIEWAKGTNKAGLKTRSLLLGDVIDSPVVLASATAQTASDLTGDTSYSTYLATKAKGMSNTILVNANDGFTNVIDGATGARRFAYLPSTTLPNLYQVEDPTYVDGTTHRFLNDGSLAVFDAQVSNVWKTIAFGGTGGAAKAFYAIQLFDASAGDSFKALWEIRAPDTANASNGFNDLGYAYARPEVARLPDGTWAAFISNGYGSNTGVAALYVVNAATGALIKEIVVDSTETDNGLSSVKLVVNAANVVQAAYGGDLKGRMWKFDLSSTATSNWGVAFSGKPLFTAPGGASQPITAQPLITANTTNGYMVSFGTGKFLEIADKTSSTTQGFYAIWDASNSTGSYTVNDLQAQAITGTSTINGDTYLTVSQNAVDYPNKKGWYLPLSYNGTMVGERVIYQATYTRGRIVFTTAGVDTSDPCAAQGFGRLIELEAISGKMLSYAVIDTNGDGIVNSDDAVSAGVNFASGIPTLNAVVSDKSGTADTKVVNTSDAKVKAIKELGGSGGARRIMWRQIQ</sequence>
<feature type="signal peptide" evidence="4">
    <location>
        <begin position="1"/>
        <end position="32"/>
    </location>
</feature>
<evidence type="ECO:0000256" key="2">
    <source>
        <dbReference type="ARBA" id="ARBA00022837"/>
    </source>
</evidence>
<dbReference type="Gene3D" id="3.40.50.410">
    <property type="entry name" value="von Willebrand factor, type A domain"/>
    <property type="match status" value="1"/>
</dbReference>
<dbReference type="RefSeq" id="WP_168084069.1">
    <property type="nucleotide sequence ID" value="NZ_JAAVJI010000005.1"/>
</dbReference>
<evidence type="ECO:0000256" key="3">
    <source>
        <dbReference type="SAM" id="MobiDB-lite"/>
    </source>
</evidence>
<keyword evidence="1" id="KW-0479">Metal-binding</keyword>
<feature type="chain" id="PRO_5045814213" evidence="4">
    <location>
        <begin position="33"/>
        <end position="1067"/>
    </location>
</feature>
<protein>
    <submittedName>
        <fullName evidence="6">Pilus assembly protein</fullName>
    </submittedName>
</protein>
<feature type="domain" description="PilY1 beta-propeller" evidence="5">
    <location>
        <begin position="572"/>
        <end position="898"/>
    </location>
</feature>
<dbReference type="Proteomes" id="UP000746535">
    <property type="component" value="Unassembled WGS sequence"/>
</dbReference>
<reference evidence="6 7" key="1">
    <citation type="submission" date="2020-03" db="EMBL/GenBank/DDBJ databases">
        <authorList>
            <person name="Wang L."/>
            <person name="He N."/>
            <person name="Li Y."/>
            <person name="Fang Y."/>
            <person name="Zhang F."/>
        </authorList>
    </citation>
    <scope>NUCLEOTIDE SEQUENCE [LARGE SCALE GENOMIC DNA]</scope>
    <source>
        <strain evidence="7">hsmgli-8</strain>
    </source>
</reference>
<keyword evidence="4" id="KW-0732">Signal</keyword>
<organism evidence="6 7">
    <name type="scientific">Pseudomonas quercus</name>
    <dbReference type="NCBI Taxonomy" id="2722792"/>
    <lineage>
        <taxon>Bacteria</taxon>
        <taxon>Pseudomonadati</taxon>
        <taxon>Pseudomonadota</taxon>
        <taxon>Gammaproteobacteria</taxon>
        <taxon>Pseudomonadales</taxon>
        <taxon>Pseudomonadaceae</taxon>
        <taxon>Pseudomonas</taxon>
    </lineage>
</organism>
<proteinExistence type="predicted"/>
<dbReference type="InterPro" id="IPR008707">
    <property type="entry name" value="B-propeller_PilY1"/>
</dbReference>
<dbReference type="InterPro" id="IPR036465">
    <property type="entry name" value="vWFA_dom_sf"/>
</dbReference>
<accession>A0ABX0YHL1</accession>
<evidence type="ECO:0000259" key="5">
    <source>
        <dbReference type="Pfam" id="PF05567"/>
    </source>
</evidence>
<comment type="caution">
    <text evidence="6">The sequence shown here is derived from an EMBL/GenBank/DDBJ whole genome shotgun (WGS) entry which is preliminary data.</text>
</comment>
<dbReference type="Pfam" id="PF05567">
    <property type="entry name" value="T4P_PilY1"/>
    <property type="match status" value="1"/>
</dbReference>
<keyword evidence="2" id="KW-0106">Calcium</keyword>
<name>A0ABX0YHL1_9PSED</name>
<dbReference type="EMBL" id="JAAVJI010000005">
    <property type="protein sequence ID" value="NJP01503.1"/>
    <property type="molecule type" value="Genomic_DNA"/>
</dbReference>
<evidence type="ECO:0000313" key="6">
    <source>
        <dbReference type="EMBL" id="NJP01503.1"/>
    </source>
</evidence>
<evidence type="ECO:0000256" key="1">
    <source>
        <dbReference type="ARBA" id="ARBA00022723"/>
    </source>
</evidence>
<feature type="region of interest" description="Disordered" evidence="3">
    <location>
        <begin position="323"/>
        <end position="345"/>
    </location>
</feature>
<gene>
    <name evidence="6" type="ORF">HBH25_11630</name>
</gene>